<proteinExistence type="inferred from homology"/>
<dbReference type="Pfam" id="PF19303">
    <property type="entry name" value="Anticodon_3"/>
    <property type="match status" value="1"/>
</dbReference>
<organism evidence="14 15">
    <name type="scientific">Lutzomyia longipalpis</name>
    <name type="common">Sand fly</name>
    <dbReference type="NCBI Taxonomy" id="7200"/>
    <lineage>
        <taxon>Eukaryota</taxon>
        <taxon>Metazoa</taxon>
        <taxon>Ecdysozoa</taxon>
        <taxon>Arthropoda</taxon>
        <taxon>Hexapoda</taxon>
        <taxon>Insecta</taxon>
        <taxon>Pterygota</taxon>
        <taxon>Neoptera</taxon>
        <taxon>Endopterygota</taxon>
        <taxon>Diptera</taxon>
        <taxon>Nematocera</taxon>
        <taxon>Psychodoidea</taxon>
        <taxon>Psychodidae</taxon>
        <taxon>Lutzomyia</taxon>
        <taxon>Lutzomyia</taxon>
    </lineage>
</organism>
<dbReference type="EMBL" id="GITU01005501">
    <property type="protein sequence ID" value="MBC1174204.1"/>
    <property type="molecule type" value="Transcribed_RNA"/>
</dbReference>
<dbReference type="PRINTS" id="PR01041">
    <property type="entry name" value="TRNASYNTHMET"/>
</dbReference>
<dbReference type="VEuPathDB" id="VectorBase:LLOJ003404"/>
<dbReference type="Gene3D" id="3.40.50.620">
    <property type="entry name" value="HUPs"/>
    <property type="match status" value="1"/>
</dbReference>
<dbReference type="Proteomes" id="UP000092461">
    <property type="component" value="Unassembled WGS sequence"/>
</dbReference>
<name>A0A1B0CGA3_LUTLO</name>
<evidence type="ECO:0000313" key="13">
    <source>
        <dbReference type="EMBL" id="MBC1174204.1"/>
    </source>
</evidence>
<dbReference type="EMBL" id="AJWK01010900">
    <property type="status" value="NOT_ANNOTATED_CDS"/>
    <property type="molecule type" value="Genomic_DNA"/>
</dbReference>
<evidence type="ECO:0000313" key="14">
    <source>
        <dbReference type="EnsemblMetazoa" id="LLOJ003404-PA"/>
    </source>
</evidence>
<feature type="domain" description="Methionyl-tRNA synthetase anticodon-binding" evidence="12">
    <location>
        <begin position="384"/>
        <end position="512"/>
    </location>
</feature>
<protein>
    <recommendedName>
        <fullName evidence="7">Methionine--tRNA ligase, mitochondrial</fullName>
        <ecNumber evidence="1">6.1.1.10</ecNumber>
    </recommendedName>
    <alternativeName>
        <fullName evidence="8">Mitochondrial methionyl-tRNA synthetase</fullName>
    </alternativeName>
</protein>
<dbReference type="SUPFAM" id="SSF47323">
    <property type="entry name" value="Anticodon-binding domain of a subclass of class I aminoacyl-tRNA synthetases"/>
    <property type="match status" value="1"/>
</dbReference>
<evidence type="ECO:0000256" key="1">
    <source>
        <dbReference type="ARBA" id="ARBA00012838"/>
    </source>
</evidence>
<dbReference type="EnsemblMetazoa" id="LLOJ003404-RA">
    <property type="protein sequence ID" value="LLOJ003404-PA"/>
    <property type="gene ID" value="LLOJ003404"/>
</dbReference>
<evidence type="ECO:0000256" key="4">
    <source>
        <dbReference type="ARBA" id="ARBA00022840"/>
    </source>
</evidence>
<dbReference type="InterPro" id="IPR033911">
    <property type="entry name" value="MetRS_core"/>
</dbReference>
<evidence type="ECO:0000256" key="6">
    <source>
        <dbReference type="ARBA" id="ARBA00023146"/>
    </source>
</evidence>
<evidence type="ECO:0000259" key="12">
    <source>
        <dbReference type="Pfam" id="PF19303"/>
    </source>
</evidence>
<dbReference type="CDD" id="cd00814">
    <property type="entry name" value="MetRS_core"/>
    <property type="match status" value="1"/>
</dbReference>
<dbReference type="InterPro" id="IPR023457">
    <property type="entry name" value="Met-tRNA_synth_2"/>
</dbReference>
<dbReference type="PANTHER" id="PTHR43326">
    <property type="entry name" value="METHIONYL-TRNA SYNTHETASE"/>
    <property type="match status" value="1"/>
</dbReference>
<reference evidence="15" key="1">
    <citation type="submission" date="2012-05" db="EMBL/GenBank/DDBJ databases">
        <title>Whole Genome Assembly of Lutzomyia longipalpis.</title>
        <authorList>
            <person name="Richards S."/>
            <person name="Qu C."/>
            <person name="Dillon R."/>
            <person name="Worley K."/>
            <person name="Scherer S."/>
            <person name="Batterton M."/>
            <person name="Taylor A."/>
            <person name="Hawes A."/>
            <person name="Hernandez B."/>
            <person name="Kovar C."/>
            <person name="Mandapat C."/>
            <person name="Pham C."/>
            <person name="Qu C."/>
            <person name="Jing C."/>
            <person name="Bess C."/>
            <person name="Bandaranaike D."/>
            <person name="Ngo D."/>
            <person name="Ongeri F."/>
            <person name="Arias F."/>
            <person name="Lara F."/>
            <person name="Weissenberger G."/>
            <person name="Kamau G."/>
            <person name="Han H."/>
            <person name="Shen H."/>
            <person name="Dinh H."/>
            <person name="Khalil I."/>
            <person name="Jones J."/>
            <person name="Shafer J."/>
            <person name="Jayaseelan J."/>
            <person name="Quiroz J."/>
            <person name="Blankenburg K."/>
            <person name="Nguyen L."/>
            <person name="Jackson L."/>
            <person name="Francisco L."/>
            <person name="Tang L.-Y."/>
            <person name="Pu L.-L."/>
            <person name="Perales L."/>
            <person name="Lorensuhewa L."/>
            <person name="Munidasa M."/>
            <person name="Coyle M."/>
            <person name="Taylor M."/>
            <person name="Puazo M."/>
            <person name="Firestine M."/>
            <person name="Scheel M."/>
            <person name="Javaid M."/>
            <person name="Wang M."/>
            <person name="Li M."/>
            <person name="Tabassum N."/>
            <person name="Saada N."/>
            <person name="Osuji N."/>
            <person name="Aqrawi P."/>
            <person name="Fu Q."/>
            <person name="Thornton R."/>
            <person name="Raj R."/>
            <person name="Goodspeed R."/>
            <person name="Mata R."/>
            <person name="Najjar R."/>
            <person name="Gubbala S."/>
            <person name="Lee S."/>
            <person name="Denson S."/>
            <person name="Patil S."/>
            <person name="Macmil S."/>
            <person name="Qi S."/>
            <person name="Matskevitch T."/>
            <person name="Palculict T."/>
            <person name="Mathew T."/>
            <person name="Vee V."/>
            <person name="Velamala V."/>
            <person name="Korchina V."/>
            <person name="Cai W."/>
            <person name="Liu W."/>
            <person name="Dai W."/>
            <person name="Zou X."/>
            <person name="Zhu Y."/>
            <person name="Zhang Y."/>
            <person name="Wu Y.-Q."/>
            <person name="Xin Y."/>
            <person name="Nazarath L."/>
            <person name="Kovar C."/>
            <person name="Han Y."/>
            <person name="Muzny D."/>
            <person name="Gibbs R."/>
        </authorList>
    </citation>
    <scope>NUCLEOTIDE SEQUENCE [LARGE SCALE GENOMIC DNA]</scope>
    <source>
        <strain evidence="15">Jacobina</strain>
    </source>
</reference>
<evidence type="ECO:0000256" key="10">
    <source>
        <dbReference type="RuleBase" id="RU363039"/>
    </source>
</evidence>
<dbReference type="GO" id="GO:0006431">
    <property type="term" value="P:methionyl-tRNA aminoacylation"/>
    <property type="evidence" value="ECO:0007669"/>
    <property type="project" value="InterPro"/>
</dbReference>
<dbReference type="InterPro" id="IPR014758">
    <property type="entry name" value="Met-tRNA_synth"/>
</dbReference>
<evidence type="ECO:0000259" key="11">
    <source>
        <dbReference type="Pfam" id="PF09334"/>
    </source>
</evidence>
<reference evidence="13" key="2">
    <citation type="journal article" date="2020" name="BMC">
        <title>Leishmania infection induces a limited differential gene expression in the sand fly midgut.</title>
        <authorList>
            <person name="Coutinho-Abreu I.V."/>
            <person name="Serafim T.D."/>
            <person name="Meneses C."/>
            <person name="Kamhawi S."/>
            <person name="Oliveira F."/>
            <person name="Valenzuela J.G."/>
        </authorList>
    </citation>
    <scope>NUCLEOTIDE SEQUENCE</scope>
    <source>
        <strain evidence="13">Jacobina</strain>
        <tissue evidence="13">Midgut</tissue>
    </source>
</reference>
<keyword evidence="3 10" id="KW-0547">Nucleotide-binding</keyword>
<dbReference type="InterPro" id="IPR009080">
    <property type="entry name" value="tRNAsynth_Ia_anticodon-bd"/>
</dbReference>
<dbReference type="FunFam" id="2.170.220.10:FF:000001">
    <property type="entry name" value="methionine--tRNA ligase, mitochondrial"/>
    <property type="match status" value="1"/>
</dbReference>
<keyword evidence="15" id="KW-1185">Reference proteome</keyword>
<evidence type="ECO:0000256" key="3">
    <source>
        <dbReference type="ARBA" id="ARBA00022741"/>
    </source>
</evidence>
<sequence>MTVLGISAPHIGHLYSAVIADAIFRFENLLRPNPGNIFTTGTDEHGTKIQQAAAQNSIPVDEYCRGVSGRYRDLFKEMGVNYTDFIRTTEPRHFSAVGKFWGELRKRDLIYSKNYSGWYCVSDETFLTDSQLREDEKGGKFSLESGHPAEWTEELNYMFKLGMFQQEVIRWASREGSVRPKKFQKILLDNLEEPLPDISVSRPASRVHWAIPVPDDPSQTVYVWLDALVNYLTCSGYPDDMKMWPPSVQVIGKDILKFHGIYWPAFLIANDMEPPGSLFVHSHWTVDGQKMSKSRGNVVDPSDRASTYTSEGLRYFLLREGVAHSDGNYSDVKIFRFLNAELADTLGNLLSRCCAKSLNPQQIRPAFDPEIFQELLKLDATKKLIDSLEVLPGKCLAHYQENNFYLVVDTVMAALHAGNNFFETTRPWELKKGTEEQIKRLEAIICLTMETLRICGIILQPIVPKLTGQLLDKLAIGQRQWKDCEDFLWKSTGRNQENLSSASSVLFRRLQLEKGEKVASSQGR</sequence>
<dbReference type="InterPro" id="IPR015413">
    <property type="entry name" value="Methionyl/Leucyl_tRNA_Synth"/>
</dbReference>
<dbReference type="Gene3D" id="1.10.730.10">
    <property type="entry name" value="Isoleucyl-tRNA Synthetase, Domain 1"/>
    <property type="match status" value="1"/>
</dbReference>
<dbReference type="InterPro" id="IPR041872">
    <property type="entry name" value="Anticodon_Met"/>
</dbReference>
<dbReference type="PANTHER" id="PTHR43326:SF1">
    <property type="entry name" value="METHIONINE--TRNA LIGASE, MITOCHONDRIAL"/>
    <property type="match status" value="1"/>
</dbReference>
<dbReference type="GO" id="GO:0005524">
    <property type="term" value="F:ATP binding"/>
    <property type="evidence" value="ECO:0007669"/>
    <property type="project" value="UniProtKB-KW"/>
</dbReference>
<dbReference type="GO" id="GO:0005739">
    <property type="term" value="C:mitochondrion"/>
    <property type="evidence" value="ECO:0007669"/>
    <property type="project" value="UniProtKB-ARBA"/>
</dbReference>
<comment type="similarity">
    <text evidence="10">Belongs to the class-I aminoacyl-tRNA synthetase family.</text>
</comment>
<evidence type="ECO:0000256" key="7">
    <source>
        <dbReference type="ARBA" id="ARBA00026124"/>
    </source>
</evidence>
<feature type="domain" description="Methionyl/Leucyl tRNA synthetase" evidence="11">
    <location>
        <begin position="8"/>
        <end position="353"/>
    </location>
</feature>
<dbReference type="GO" id="GO:0004825">
    <property type="term" value="F:methionine-tRNA ligase activity"/>
    <property type="evidence" value="ECO:0007669"/>
    <property type="project" value="UniProtKB-EC"/>
</dbReference>
<dbReference type="AlphaFoldDB" id="A0A1B0CGA3"/>
<comment type="catalytic activity">
    <reaction evidence="9">
        <text>tRNA(Met) + L-methionine + ATP = L-methionyl-tRNA(Met) + AMP + diphosphate</text>
        <dbReference type="Rhea" id="RHEA:13481"/>
        <dbReference type="Rhea" id="RHEA-COMP:9667"/>
        <dbReference type="Rhea" id="RHEA-COMP:9698"/>
        <dbReference type="ChEBI" id="CHEBI:30616"/>
        <dbReference type="ChEBI" id="CHEBI:33019"/>
        <dbReference type="ChEBI" id="CHEBI:57844"/>
        <dbReference type="ChEBI" id="CHEBI:78442"/>
        <dbReference type="ChEBI" id="CHEBI:78530"/>
        <dbReference type="ChEBI" id="CHEBI:456215"/>
        <dbReference type="EC" id="6.1.1.10"/>
    </reaction>
</comment>
<keyword evidence="4 10" id="KW-0067">ATP-binding</keyword>
<dbReference type="EC" id="6.1.1.10" evidence="1"/>
<dbReference type="SUPFAM" id="SSF52374">
    <property type="entry name" value="Nucleotidylyl transferase"/>
    <property type="match status" value="1"/>
</dbReference>
<evidence type="ECO:0000256" key="9">
    <source>
        <dbReference type="ARBA" id="ARBA00047364"/>
    </source>
</evidence>
<dbReference type="VEuPathDB" id="VectorBase:LLONM1_002127"/>
<keyword evidence="5 10" id="KW-0648">Protein biosynthesis</keyword>
<evidence type="ECO:0000256" key="8">
    <source>
        <dbReference type="ARBA" id="ARBA00030331"/>
    </source>
</evidence>
<keyword evidence="6 10" id="KW-0030">Aminoacyl-tRNA synthetase</keyword>
<evidence type="ECO:0000256" key="2">
    <source>
        <dbReference type="ARBA" id="ARBA00022598"/>
    </source>
</evidence>
<evidence type="ECO:0000313" key="15">
    <source>
        <dbReference type="Proteomes" id="UP000092461"/>
    </source>
</evidence>
<accession>A0A1B0CGA3</accession>
<reference evidence="14" key="3">
    <citation type="submission" date="2020-05" db="UniProtKB">
        <authorList>
            <consortium name="EnsemblMetazoa"/>
        </authorList>
    </citation>
    <scope>IDENTIFICATION</scope>
    <source>
        <strain evidence="14">Jacobina</strain>
    </source>
</reference>
<dbReference type="InterPro" id="IPR014729">
    <property type="entry name" value="Rossmann-like_a/b/a_fold"/>
</dbReference>
<evidence type="ECO:0000256" key="5">
    <source>
        <dbReference type="ARBA" id="ARBA00022917"/>
    </source>
</evidence>
<dbReference type="Pfam" id="PF09334">
    <property type="entry name" value="tRNA-synt_1g"/>
    <property type="match status" value="1"/>
</dbReference>
<keyword evidence="2 10" id="KW-0436">Ligase</keyword>
<dbReference type="Gene3D" id="2.170.220.10">
    <property type="match status" value="1"/>
</dbReference>
<dbReference type="NCBIfam" id="TIGR00398">
    <property type="entry name" value="metG"/>
    <property type="match status" value="1"/>
</dbReference>